<dbReference type="CDD" id="cd02908">
    <property type="entry name" value="Macro_OAADPr_deacetylase"/>
    <property type="match status" value="1"/>
</dbReference>
<organism evidence="8 9">
    <name type="scientific">Aspergillus terreus (strain NIH 2624 / FGSC A1156)</name>
    <dbReference type="NCBI Taxonomy" id="341663"/>
    <lineage>
        <taxon>Eukaryota</taxon>
        <taxon>Fungi</taxon>
        <taxon>Dikarya</taxon>
        <taxon>Ascomycota</taxon>
        <taxon>Pezizomycotina</taxon>
        <taxon>Eurotiomycetes</taxon>
        <taxon>Eurotiomycetidae</taxon>
        <taxon>Eurotiales</taxon>
        <taxon>Aspergillaceae</taxon>
        <taxon>Aspergillus</taxon>
        <taxon>Aspergillus subgen. Circumdati</taxon>
    </lineage>
</organism>
<reference evidence="9" key="1">
    <citation type="submission" date="2005-09" db="EMBL/GenBank/DDBJ databases">
        <title>Annotation of the Aspergillus terreus NIH2624 genome.</title>
        <authorList>
            <person name="Birren B.W."/>
            <person name="Lander E.S."/>
            <person name="Galagan J.E."/>
            <person name="Nusbaum C."/>
            <person name="Devon K."/>
            <person name="Henn M."/>
            <person name="Ma L.-J."/>
            <person name="Jaffe D.B."/>
            <person name="Butler J."/>
            <person name="Alvarez P."/>
            <person name="Gnerre S."/>
            <person name="Grabherr M."/>
            <person name="Kleber M."/>
            <person name="Mauceli E.W."/>
            <person name="Brockman W."/>
            <person name="Rounsley S."/>
            <person name="Young S.K."/>
            <person name="LaButti K."/>
            <person name="Pushparaj V."/>
            <person name="DeCaprio D."/>
            <person name="Crawford M."/>
            <person name="Koehrsen M."/>
            <person name="Engels R."/>
            <person name="Montgomery P."/>
            <person name="Pearson M."/>
            <person name="Howarth C."/>
            <person name="Larson L."/>
            <person name="Luoma S."/>
            <person name="White J."/>
            <person name="Alvarado L."/>
            <person name="Kodira C.D."/>
            <person name="Zeng Q."/>
            <person name="Oleary S."/>
            <person name="Yandava C."/>
            <person name="Denning D.W."/>
            <person name="Nierman W.C."/>
            <person name="Milne T."/>
            <person name="Madden K."/>
        </authorList>
    </citation>
    <scope>NUCLEOTIDE SEQUENCE [LARGE SCALE GENOMIC DNA]</scope>
    <source>
        <strain evidence="9">NIH 2624 / FGSC A1156</strain>
    </source>
</reference>
<evidence type="ECO:0000256" key="2">
    <source>
        <dbReference type="ARBA" id="ARBA00022679"/>
    </source>
</evidence>
<dbReference type="HOGENOM" id="CLU_029822_0_0_1"/>
<dbReference type="eggNOG" id="KOG2633">
    <property type="taxonomic scope" value="Eukaryota"/>
</dbReference>
<dbReference type="PANTHER" id="PTHR11106">
    <property type="entry name" value="GANGLIOSIDE INDUCED DIFFERENTIATION ASSOCIATED PROTEIN 2-RELATED"/>
    <property type="match status" value="1"/>
</dbReference>
<comment type="cofactor">
    <cofactor evidence="1">
        <name>Zn(2+)</name>
        <dbReference type="ChEBI" id="CHEBI:29105"/>
    </cofactor>
</comment>
<dbReference type="RefSeq" id="XP_001211885.1">
    <property type="nucleotide sequence ID" value="XM_001211885.1"/>
</dbReference>
<evidence type="ECO:0000256" key="1">
    <source>
        <dbReference type="ARBA" id="ARBA00001947"/>
    </source>
</evidence>
<dbReference type="InterPro" id="IPR043472">
    <property type="entry name" value="Macro_dom-like"/>
</dbReference>
<evidence type="ECO:0000256" key="3">
    <source>
        <dbReference type="ARBA" id="ARBA00022723"/>
    </source>
</evidence>
<dbReference type="GO" id="GO:0016798">
    <property type="term" value="F:hydrolase activity, acting on glycosyl bonds"/>
    <property type="evidence" value="ECO:0007669"/>
    <property type="project" value="UniProtKB-KW"/>
</dbReference>
<dbReference type="Proteomes" id="UP000007963">
    <property type="component" value="Unassembled WGS sequence"/>
</dbReference>
<dbReference type="Gene3D" id="3.40.50.1220">
    <property type="entry name" value="TPP-binding domain"/>
    <property type="match status" value="1"/>
</dbReference>
<dbReference type="PROSITE" id="PS51154">
    <property type="entry name" value="MACRO"/>
    <property type="match status" value="1"/>
</dbReference>
<dbReference type="SMART" id="SM00506">
    <property type="entry name" value="A1pp"/>
    <property type="match status" value="1"/>
</dbReference>
<sequence length="613" mass="68599">MAKQMSYCLAQAIQYLAQEAQYPKSHLRCHHHAHPDWVLQLDTWGQLEVMRQLLCQRPPTTPIPTDVLEHIDSVIKYHNSHNVTTPSASISPRLVFEHPVSGEDNPKTIRLSLWKGDITTLTDVTAIVNAANSGLLGCFRPEHRCIDNVIHSAAGPRLRDACHALMLEQGHPEPVGAAKVTPGFNLSAQYVLHTVGPQLGHGQMPALVHREQLSKCYISCLETANSLPALPDGRKVLVFCCISTGLFAYPPAEAARIAVQTVAQWIYDHPLTTLTDIIFDTFLQRDYELYDNELMILQEGGGRNARQPTPNLQRPVPIASPTILKARSWLEEADFLIITAGAGLSAAIGLDYTSQELFQKHFPAFRNLGLSRLYDVFGFTGWESPRQKWGYYFLHLDMVRKWPTSKLYKTLRTLANRFHASKYFVRTSNVDGQFVNNGFPSERISTPQGQYRFLQCYAKCRPDAVFPSGPFVDAALPFIDEKTQVLQDESKVPRCKYCGGELTLCVRGGDYFNPSPFRAQEREWMRFVDEVSQQVESPSRPTAVILELGVGLNTPGILRWPNEELVEQSRAGGYRLIRAGLGAAGCVPWELEEEDFAVGIMGDLSIILDGLIN</sequence>
<dbReference type="SUPFAM" id="SSF52949">
    <property type="entry name" value="Macro domain-like"/>
    <property type="match status" value="1"/>
</dbReference>
<dbReference type="STRING" id="341663.Q0CUC7"/>
<dbReference type="OMA" id="RWPNEEL"/>
<keyword evidence="2" id="KW-0808">Transferase</keyword>
<evidence type="ECO:0000313" key="9">
    <source>
        <dbReference type="Proteomes" id="UP000007963"/>
    </source>
</evidence>
<evidence type="ECO:0000256" key="6">
    <source>
        <dbReference type="ARBA" id="ARBA00023295"/>
    </source>
</evidence>
<dbReference type="GO" id="GO:0016740">
    <property type="term" value="F:transferase activity"/>
    <property type="evidence" value="ECO:0007669"/>
    <property type="project" value="UniProtKB-KW"/>
</dbReference>
<evidence type="ECO:0000256" key="5">
    <source>
        <dbReference type="ARBA" id="ARBA00022833"/>
    </source>
</evidence>
<dbReference type="Pfam" id="PF01661">
    <property type="entry name" value="Macro"/>
    <property type="match status" value="1"/>
</dbReference>
<dbReference type="VEuPathDB" id="FungiDB:ATEG_02707"/>
<proteinExistence type="predicted"/>
<dbReference type="SUPFAM" id="SSF52467">
    <property type="entry name" value="DHS-like NAD/FAD-binding domain"/>
    <property type="match status" value="1"/>
</dbReference>
<keyword evidence="4" id="KW-0378">Hydrolase</keyword>
<dbReference type="Gene3D" id="3.40.220.10">
    <property type="entry name" value="Leucine Aminopeptidase, subunit E, domain 1"/>
    <property type="match status" value="1"/>
</dbReference>
<protein>
    <recommendedName>
        <fullName evidence="7">Macro domain-containing protein</fullName>
    </recommendedName>
</protein>
<dbReference type="InterPro" id="IPR002589">
    <property type="entry name" value="Macro_dom"/>
</dbReference>
<keyword evidence="6" id="KW-0326">Glycosidase</keyword>
<dbReference type="InterPro" id="IPR026591">
    <property type="entry name" value="Sirtuin_cat_small_dom_sf"/>
</dbReference>
<name>Q0CUC7_ASPTN</name>
<dbReference type="Gene3D" id="3.30.1600.10">
    <property type="entry name" value="SIR2/SIRT2 'Small Domain"/>
    <property type="match status" value="1"/>
</dbReference>
<dbReference type="EMBL" id="CH476596">
    <property type="protein sequence ID" value="EAU37669.1"/>
    <property type="molecule type" value="Genomic_DNA"/>
</dbReference>
<dbReference type="OrthoDB" id="6077599at2759"/>
<dbReference type="GeneID" id="4317212"/>
<keyword evidence="3" id="KW-0479">Metal-binding</keyword>
<evidence type="ECO:0000313" key="8">
    <source>
        <dbReference type="EMBL" id="EAU37669.1"/>
    </source>
</evidence>
<evidence type="ECO:0000259" key="7">
    <source>
        <dbReference type="PROSITE" id="PS51154"/>
    </source>
</evidence>
<keyword evidence="5" id="KW-0862">Zinc</keyword>
<dbReference type="PANTHER" id="PTHR11106:SF121">
    <property type="entry name" value="ADP-RIBOSE 1''-PHOSPHATE PHOSPHATASE"/>
    <property type="match status" value="1"/>
</dbReference>
<gene>
    <name evidence="8" type="ORF">ATEG_02707</name>
</gene>
<accession>Q0CUC7</accession>
<dbReference type="AlphaFoldDB" id="Q0CUC7"/>
<feature type="domain" description="Macro" evidence="7">
    <location>
        <begin position="98"/>
        <end position="298"/>
    </location>
</feature>
<dbReference type="InterPro" id="IPR029035">
    <property type="entry name" value="DHS-like_NAD/FAD-binding_dom"/>
</dbReference>
<dbReference type="GO" id="GO:0046872">
    <property type="term" value="F:metal ion binding"/>
    <property type="evidence" value="ECO:0007669"/>
    <property type="project" value="UniProtKB-KW"/>
</dbReference>
<evidence type="ECO:0000256" key="4">
    <source>
        <dbReference type="ARBA" id="ARBA00022801"/>
    </source>
</evidence>